<protein>
    <recommendedName>
        <fullName evidence="12">Putative cobalt transport protein CbiM</fullName>
    </recommendedName>
    <alternativeName>
        <fullName evidence="12">Energy-coupling factor transporter probable substrate-capture protein CbiM</fullName>
        <shortName evidence="12">ECF transporter S component CbiM</shortName>
    </alternativeName>
</protein>
<evidence type="ECO:0000256" key="7">
    <source>
        <dbReference type="ARBA" id="ARBA00022692"/>
    </source>
</evidence>
<comment type="pathway">
    <text evidence="2 12">Cofactor biosynthesis; adenosylcobalamin biosynthesis.</text>
</comment>
<keyword evidence="6 12" id="KW-0169">Cobalamin biosynthesis</keyword>
<evidence type="ECO:0000256" key="11">
    <source>
        <dbReference type="ARBA" id="ARBA00023285"/>
    </source>
</evidence>
<dbReference type="OrthoDB" id="30946at2157"/>
<dbReference type="HAMAP" id="MF_01462">
    <property type="entry name" value="CbiM"/>
    <property type="match status" value="1"/>
</dbReference>
<dbReference type="PANTHER" id="PTHR43627:SF1">
    <property type="entry name" value="COBALT TRANSPORT PROTEIN CBIM"/>
    <property type="match status" value="1"/>
</dbReference>
<evidence type="ECO:0000313" key="13">
    <source>
        <dbReference type="EMBL" id="MBP2201698.1"/>
    </source>
</evidence>
<dbReference type="EMBL" id="JAGGMV010000003">
    <property type="protein sequence ID" value="MBP2201698.1"/>
    <property type="molecule type" value="Genomic_DNA"/>
</dbReference>
<comment type="subunit">
    <text evidence="12">Forms an energy-coupling factor (ECF) transporter complex composed of an ATP-binding protein (A component, CbiO), a transmembrane protein (T component, CbiQ) and 2 possible substrate-capture proteins (S components, CbiM and CbiN) of unknown stoichimetry.</text>
</comment>
<evidence type="ECO:0000256" key="6">
    <source>
        <dbReference type="ARBA" id="ARBA00022573"/>
    </source>
</evidence>
<dbReference type="GO" id="GO:0009236">
    <property type="term" value="P:cobalamin biosynthetic process"/>
    <property type="evidence" value="ECO:0007669"/>
    <property type="project" value="UniProtKB-UniRule"/>
</dbReference>
<feature type="transmembrane region" description="Helical" evidence="12">
    <location>
        <begin position="105"/>
        <end position="127"/>
    </location>
</feature>
<evidence type="ECO:0000256" key="5">
    <source>
        <dbReference type="ARBA" id="ARBA00022475"/>
    </source>
</evidence>
<keyword evidence="10 12" id="KW-0472">Membrane</keyword>
<dbReference type="InterPro" id="IPR018024">
    <property type="entry name" value="CbiM"/>
</dbReference>
<dbReference type="Proteomes" id="UP000740329">
    <property type="component" value="Unassembled WGS sequence"/>
</dbReference>
<evidence type="ECO:0000256" key="1">
    <source>
        <dbReference type="ARBA" id="ARBA00004429"/>
    </source>
</evidence>
<keyword evidence="8 12" id="KW-1133">Transmembrane helix</keyword>
<keyword evidence="7 12" id="KW-0812">Transmembrane</keyword>
<dbReference type="GO" id="GO:0015087">
    <property type="term" value="F:cobalt ion transmembrane transporter activity"/>
    <property type="evidence" value="ECO:0007669"/>
    <property type="project" value="UniProtKB-UniRule"/>
</dbReference>
<reference evidence="13" key="1">
    <citation type="submission" date="2021-03" db="EMBL/GenBank/DDBJ databases">
        <title>Genomic Encyclopedia of Type Strains, Phase IV (KMG-V): Genome sequencing to study the core and pangenomes of soil and plant-associated prokaryotes.</title>
        <authorList>
            <person name="Whitman W."/>
        </authorList>
    </citation>
    <scope>NUCLEOTIDE SEQUENCE</scope>
    <source>
        <strain evidence="13">C4</strain>
    </source>
</reference>
<evidence type="ECO:0000256" key="9">
    <source>
        <dbReference type="ARBA" id="ARBA00023065"/>
    </source>
</evidence>
<evidence type="ECO:0000256" key="12">
    <source>
        <dbReference type="HAMAP-Rule" id="MF_01462"/>
    </source>
</evidence>
<keyword evidence="5 12" id="KW-1003">Cell membrane</keyword>
<dbReference type="PANTHER" id="PTHR43627">
    <property type="match status" value="1"/>
</dbReference>
<evidence type="ECO:0000256" key="10">
    <source>
        <dbReference type="ARBA" id="ARBA00023136"/>
    </source>
</evidence>
<comment type="similarity">
    <text evidence="12">Belongs to the CbiM family.</text>
</comment>
<feature type="transmembrane region" description="Helical" evidence="12">
    <location>
        <begin position="175"/>
        <end position="198"/>
    </location>
</feature>
<feature type="transmembrane region" description="Helical" evidence="12">
    <location>
        <begin position="43"/>
        <end position="63"/>
    </location>
</feature>
<dbReference type="NCBIfam" id="TIGR00123">
    <property type="entry name" value="cbiM"/>
    <property type="match status" value="1"/>
</dbReference>
<sequence>MHIMEGYLPVEWAIVWYIISAIVVGYGIMNLNKVLKNNPEAKPLLAISAAFMFVLSSLKLPSVSGSCSHPTGNGLGVILFGPAITSVLATIVLLFQALVLAHGGLSTLGANIFSMGIMGPFVGYLVFKALRGKLNITWVVVLTAIFADWATYLTTSVQLALAFPNPSFMSSFTDFGTIFAITQIPLAIAEGLITGLLWDYLSKLRPELFEKVMNIKKGGNNE</sequence>
<evidence type="ECO:0000256" key="8">
    <source>
        <dbReference type="ARBA" id="ARBA00022989"/>
    </source>
</evidence>
<comment type="caution">
    <text evidence="13">The sequence shown here is derived from an EMBL/GenBank/DDBJ whole genome shotgun (WGS) entry which is preliminary data.</text>
</comment>
<keyword evidence="9 12" id="KW-0406">Ion transport</keyword>
<gene>
    <name evidence="12" type="primary">cbiM</name>
    <name evidence="13" type="ORF">J3E07_001123</name>
</gene>
<proteinExistence type="inferred from homology"/>
<keyword evidence="11 12" id="KW-0170">Cobalt</keyword>
<organism evidence="13 14">
    <name type="scientific">Methanococcus voltae</name>
    <dbReference type="NCBI Taxonomy" id="2188"/>
    <lineage>
        <taxon>Archaea</taxon>
        <taxon>Methanobacteriati</taxon>
        <taxon>Methanobacteriota</taxon>
        <taxon>Methanomada group</taxon>
        <taxon>Methanococci</taxon>
        <taxon>Methanococcales</taxon>
        <taxon>Methanococcaceae</taxon>
        <taxon>Methanococcus</taxon>
    </lineage>
</organism>
<feature type="transmembrane region" description="Helical" evidence="12">
    <location>
        <begin position="12"/>
        <end position="31"/>
    </location>
</feature>
<dbReference type="NCBIfam" id="NF006184">
    <property type="entry name" value="PRK08319.1"/>
    <property type="match status" value="1"/>
</dbReference>
<dbReference type="InterPro" id="IPR002751">
    <property type="entry name" value="CbiM/NikMN"/>
</dbReference>
<comment type="function">
    <text evidence="12">Part of the energy-coupling factor (ECF) transporter complex CbiMNOQ involved in cobalt import.</text>
</comment>
<dbReference type="Gene3D" id="1.10.1760.20">
    <property type="match status" value="1"/>
</dbReference>
<evidence type="ECO:0000256" key="2">
    <source>
        <dbReference type="ARBA" id="ARBA00004953"/>
    </source>
</evidence>
<evidence type="ECO:0000256" key="4">
    <source>
        <dbReference type="ARBA" id="ARBA00022448"/>
    </source>
</evidence>
<dbReference type="AlphaFoldDB" id="A0A8J7UTI0"/>
<evidence type="ECO:0000256" key="3">
    <source>
        <dbReference type="ARBA" id="ARBA00022426"/>
    </source>
</evidence>
<dbReference type="Pfam" id="PF01891">
    <property type="entry name" value="CbiM"/>
    <property type="match status" value="1"/>
</dbReference>
<keyword evidence="4 12" id="KW-0813">Transport</keyword>
<dbReference type="FunFam" id="1.10.1760.20:FF:000001">
    <property type="entry name" value="Cobalt transport protein CbiM"/>
    <property type="match status" value="1"/>
</dbReference>
<feature type="transmembrane region" description="Helical" evidence="12">
    <location>
        <begin position="75"/>
        <end position="99"/>
    </location>
</feature>
<evidence type="ECO:0000313" key="14">
    <source>
        <dbReference type="Proteomes" id="UP000740329"/>
    </source>
</evidence>
<keyword evidence="3 12" id="KW-0171">Cobalt transport</keyword>
<dbReference type="UniPathway" id="UPA00148"/>
<accession>A0A8J7UTI0</accession>
<comment type="subcellular location">
    <subcellularLocation>
        <location evidence="1">Cell inner membrane</location>
        <topology evidence="1">Multi-pass membrane protein</topology>
    </subcellularLocation>
    <subcellularLocation>
        <location evidence="12">Cell membrane</location>
        <topology evidence="12">Multi-pass membrane protein</topology>
    </subcellularLocation>
</comment>
<dbReference type="GO" id="GO:0043190">
    <property type="term" value="C:ATP-binding cassette (ABC) transporter complex"/>
    <property type="evidence" value="ECO:0007669"/>
    <property type="project" value="InterPro"/>
</dbReference>
<feature type="transmembrane region" description="Helical" evidence="12">
    <location>
        <begin position="139"/>
        <end position="163"/>
    </location>
</feature>
<dbReference type="RefSeq" id="WP_209591180.1">
    <property type="nucleotide sequence ID" value="NZ_JAGGMU010000003.1"/>
</dbReference>
<name>A0A8J7UTI0_METVO</name>